<feature type="coiled-coil region" evidence="1">
    <location>
        <begin position="7"/>
        <end position="38"/>
    </location>
</feature>
<feature type="region of interest" description="Disordered" evidence="2">
    <location>
        <begin position="51"/>
        <end position="79"/>
    </location>
</feature>
<accession>A0AAP2GHD6</accession>
<comment type="caution">
    <text evidence="3">The sequence shown here is derived from an EMBL/GenBank/DDBJ whole genome shotgun (WGS) entry which is preliminary data.</text>
</comment>
<evidence type="ECO:0000256" key="2">
    <source>
        <dbReference type="SAM" id="MobiDB-lite"/>
    </source>
</evidence>
<dbReference type="Proteomes" id="UP001319200">
    <property type="component" value="Unassembled WGS sequence"/>
</dbReference>
<proteinExistence type="predicted"/>
<reference evidence="3 4" key="1">
    <citation type="submission" date="2021-05" db="EMBL/GenBank/DDBJ databases">
        <title>A Polyphasic approach of four new species of the genus Ohtaekwangia: Ohtaekwangia histidinii sp. nov., Ohtaekwangia cretensis sp. nov., Ohtaekwangia indiensis sp. nov., Ohtaekwangia reichenbachii sp. nov. from diverse environment.</title>
        <authorList>
            <person name="Octaviana S."/>
        </authorList>
    </citation>
    <scope>NUCLEOTIDE SEQUENCE [LARGE SCALE GENOMIC DNA]</scope>
    <source>
        <strain evidence="3 4">PWU4</strain>
    </source>
</reference>
<dbReference type="AlphaFoldDB" id="A0AAP2GHD6"/>
<sequence>MAKEIAKENAVNAVVDALQRLKEEEAELQAKLKPVQEAVAALEKIVEKFSGVKKAKPAKDKTSENGSAEEAPELALEAQ</sequence>
<dbReference type="RefSeq" id="WP_254160782.1">
    <property type="nucleotide sequence ID" value="NZ_JAHESF010000003.1"/>
</dbReference>
<gene>
    <name evidence="3" type="ORF">KK083_03615</name>
</gene>
<keyword evidence="1" id="KW-0175">Coiled coil</keyword>
<dbReference type="EMBL" id="JAHESF010000003">
    <property type="protein sequence ID" value="MBT1695949.1"/>
    <property type="molecule type" value="Genomic_DNA"/>
</dbReference>
<protein>
    <submittedName>
        <fullName evidence="3">Uncharacterized protein</fullName>
    </submittedName>
</protein>
<organism evidence="3 4">
    <name type="scientific">Chryseosolibacter histidini</name>
    <dbReference type="NCBI Taxonomy" id="2782349"/>
    <lineage>
        <taxon>Bacteria</taxon>
        <taxon>Pseudomonadati</taxon>
        <taxon>Bacteroidota</taxon>
        <taxon>Cytophagia</taxon>
        <taxon>Cytophagales</taxon>
        <taxon>Chryseotaleaceae</taxon>
        <taxon>Chryseosolibacter</taxon>
    </lineage>
</organism>
<name>A0AAP2GHD6_9BACT</name>
<evidence type="ECO:0000313" key="3">
    <source>
        <dbReference type="EMBL" id="MBT1695949.1"/>
    </source>
</evidence>
<evidence type="ECO:0000256" key="1">
    <source>
        <dbReference type="SAM" id="Coils"/>
    </source>
</evidence>
<evidence type="ECO:0000313" key="4">
    <source>
        <dbReference type="Proteomes" id="UP001319200"/>
    </source>
</evidence>
<keyword evidence="4" id="KW-1185">Reference proteome</keyword>